<dbReference type="Proteomes" id="UP000515811">
    <property type="component" value="Chromosome"/>
</dbReference>
<organism evidence="5 6">
    <name type="scientific">Diaphorobacter ruginosibacter</name>
    <dbReference type="NCBI Taxonomy" id="1715720"/>
    <lineage>
        <taxon>Bacteria</taxon>
        <taxon>Pseudomonadati</taxon>
        <taxon>Pseudomonadota</taxon>
        <taxon>Betaproteobacteria</taxon>
        <taxon>Burkholderiales</taxon>
        <taxon>Comamonadaceae</taxon>
        <taxon>Diaphorobacter</taxon>
    </lineage>
</organism>
<gene>
    <name evidence="5" type="primary">pepE</name>
    <name evidence="5" type="ORF">H9K76_07850</name>
</gene>
<keyword evidence="6" id="KW-1185">Reference proteome</keyword>
<dbReference type="InterPro" id="IPR029062">
    <property type="entry name" value="Class_I_gatase-like"/>
</dbReference>
<evidence type="ECO:0000256" key="4">
    <source>
        <dbReference type="ARBA" id="ARBA00022825"/>
    </source>
</evidence>
<evidence type="ECO:0000313" key="5">
    <source>
        <dbReference type="EMBL" id="QNN58719.1"/>
    </source>
</evidence>
<dbReference type="GO" id="GO:0006508">
    <property type="term" value="P:proteolysis"/>
    <property type="evidence" value="ECO:0007669"/>
    <property type="project" value="UniProtKB-KW"/>
</dbReference>
<keyword evidence="3 5" id="KW-0378">Hydrolase</keyword>
<evidence type="ECO:0000313" key="6">
    <source>
        <dbReference type="Proteomes" id="UP000515811"/>
    </source>
</evidence>
<evidence type="ECO:0000256" key="2">
    <source>
        <dbReference type="ARBA" id="ARBA00022670"/>
    </source>
</evidence>
<reference evidence="5 6" key="1">
    <citation type="submission" date="2020-08" db="EMBL/GenBank/DDBJ databases">
        <title>Genome sequence of Diaphorobacter ruginosibacter DSM 27467T.</title>
        <authorList>
            <person name="Hyun D.-W."/>
            <person name="Bae J.-W."/>
        </authorList>
    </citation>
    <scope>NUCLEOTIDE SEQUENCE [LARGE SCALE GENOMIC DNA]</scope>
    <source>
        <strain evidence="5 6">DSM 27467</strain>
    </source>
</reference>
<dbReference type="PANTHER" id="PTHR20842:SF0">
    <property type="entry name" value="ALPHA-ASPARTYL DIPEPTIDASE"/>
    <property type="match status" value="1"/>
</dbReference>
<evidence type="ECO:0000256" key="1">
    <source>
        <dbReference type="ARBA" id="ARBA00006534"/>
    </source>
</evidence>
<keyword evidence="2" id="KW-0645">Protease</keyword>
<dbReference type="InterPro" id="IPR005320">
    <property type="entry name" value="Peptidase_S51"/>
</dbReference>
<proteinExistence type="inferred from homology"/>
<protein>
    <submittedName>
        <fullName evidence="5">Dipeptidase PepE</fullName>
        <ecNumber evidence="5">3.4.13.21</ecNumber>
    </submittedName>
</protein>
<accession>A0A7G9RSZ4</accession>
<comment type="similarity">
    <text evidence="1">Belongs to the peptidase S51 family.</text>
</comment>
<evidence type="ECO:0000256" key="3">
    <source>
        <dbReference type="ARBA" id="ARBA00022801"/>
    </source>
</evidence>
<dbReference type="GO" id="GO:0016805">
    <property type="term" value="F:dipeptidase activity"/>
    <property type="evidence" value="ECO:0007669"/>
    <property type="project" value="UniProtKB-KW"/>
</dbReference>
<dbReference type="NCBIfam" id="NF003642">
    <property type="entry name" value="PRK05282.1"/>
    <property type="match status" value="1"/>
</dbReference>
<dbReference type="Gene3D" id="3.40.50.880">
    <property type="match status" value="1"/>
</dbReference>
<sequence length="233" mass="25231">MNLLLLSNSSSDAGYLTHALPWVQEWAGQHDASGDALFIPFAGVTRTWDEYETLVANALAPLLTVRSVHRMDAPVTAVRKARHILVGGGNTFALLGEMRRTGLLAAIRERVQSGEASYMGWSAGSNVACPTICTTNDMPIIDPQGFDALGFVPFQINAHYTDAHPAGHRGETREQRLREYTLKQPGMRVIGLPEGTGLQVQGTQYRLLGDAGARHFLGSEAPRWLPAGPLAMA</sequence>
<dbReference type="Pfam" id="PF03575">
    <property type="entry name" value="Peptidase_S51"/>
    <property type="match status" value="1"/>
</dbReference>
<name>A0A7G9RSZ4_9BURK</name>
<dbReference type="PANTHER" id="PTHR20842">
    <property type="entry name" value="PROTEASE S51 ALPHA-ASPARTYL DIPEPTIDASE"/>
    <property type="match status" value="1"/>
</dbReference>
<dbReference type="KEGG" id="drg:H9K76_07850"/>
<dbReference type="EMBL" id="CP060714">
    <property type="protein sequence ID" value="QNN58719.1"/>
    <property type="molecule type" value="Genomic_DNA"/>
</dbReference>
<dbReference type="EC" id="3.4.13.21" evidence="5"/>
<dbReference type="CDD" id="cd03146">
    <property type="entry name" value="GAT1_Peptidase_E"/>
    <property type="match status" value="1"/>
</dbReference>
<dbReference type="GO" id="GO:0008236">
    <property type="term" value="F:serine-type peptidase activity"/>
    <property type="evidence" value="ECO:0007669"/>
    <property type="project" value="UniProtKB-KW"/>
</dbReference>
<dbReference type="SUPFAM" id="SSF52317">
    <property type="entry name" value="Class I glutamine amidotransferase-like"/>
    <property type="match status" value="1"/>
</dbReference>
<dbReference type="RefSeq" id="WP_187599333.1">
    <property type="nucleotide sequence ID" value="NZ_CP060714.1"/>
</dbReference>
<keyword evidence="5" id="KW-0224">Dipeptidase</keyword>
<dbReference type="AlphaFoldDB" id="A0A7G9RSZ4"/>
<keyword evidence="4" id="KW-0720">Serine protease</keyword>